<dbReference type="Pfam" id="PF03917">
    <property type="entry name" value="GSH_synth_ATP"/>
    <property type="match status" value="1"/>
</dbReference>
<dbReference type="STRING" id="983966.A0A0H5C337"/>
<evidence type="ECO:0000313" key="17">
    <source>
        <dbReference type="Proteomes" id="UP000038830"/>
    </source>
</evidence>
<feature type="binding site" evidence="11">
    <location>
        <position position="451"/>
    </location>
    <ligand>
        <name>substrate</name>
    </ligand>
</feature>
<dbReference type="InterPro" id="IPR014042">
    <property type="entry name" value="Glutathione_synthase_a-hlx"/>
</dbReference>
<feature type="binding site" evidence="12">
    <location>
        <position position="369"/>
    </location>
    <ligand>
        <name>Mg(2+)</name>
        <dbReference type="ChEBI" id="CHEBI:18420"/>
    </ligand>
</feature>
<dbReference type="Gene3D" id="3.40.50.1760">
    <property type="entry name" value="Glutathione synthase, substrate-binding domain superfamily, eukaryotic"/>
    <property type="match status" value="1"/>
</dbReference>
<evidence type="ECO:0000256" key="1">
    <source>
        <dbReference type="ARBA" id="ARBA00004965"/>
    </source>
</evidence>
<dbReference type="GO" id="GO:0005829">
    <property type="term" value="C:cytosol"/>
    <property type="evidence" value="ECO:0007669"/>
    <property type="project" value="TreeGrafter"/>
</dbReference>
<feature type="binding site" evidence="11">
    <location>
        <position position="220"/>
    </location>
    <ligand>
        <name>substrate</name>
    </ligand>
</feature>
<dbReference type="Gene3D" id="3.30.1490.50">
    <property type="match status" value="1"/>
</dbReference>
<dbReference type="GO" id="GO:0005524">
    <property type="term" value="F:ATP binding"/>
    <property type="evidence" value="ECO:0007669"/>
    <property type="project" value="UniProtKB-UniRule"/>
</dbReference>
<dbReference type="NCBIfam" id="TIGR01986">
    <property type="entry name" value="glut_syn_euk"/>
    <property type="match status" value="1"/>
</dbReference>
<comment type="subunit">
    <text evidence="3">Homodimer.</text>
</comment>
<comment type="cofactor">
    <cofactor evidence="10 12">
        <name>Mg(2+)</name>
        <dbReference type="ChEBI" id="CHEBI:18420"/>
    </cofactor>
    <text evidence="10 12">Binds 1 Mg(2+) ion per subunit.</text>
</comment>
<feature type="binding site" evidence="11">
    <location>
        <position position="424"/>
    </location>
    <ligand>
        <name>ATP</name>
        <dbReference type="ChEBI" id="CHEBI:30616"/>
    </ligand>
</feature>
<feature type="binding site" evidence="11">
    <location>
        <begin position="365"/>
        <end position="374"/>
    </location>
    <ligand>
        <name>ATP</name>
        <dbReference type="ChEBI" id="CHEBI:30616"/>
    </ligand>
</feature>
<evidence type="ECO:0000256" key="3">
    <source>
        <dbReference type="ARBA" id="ARBA00011738"/>
    </source>
</evidence>
<keyword evidence="6 10" id="KW-0479">Metal-binding</keyword>
<dbReference type="RefSeq" id="XP_020069782.1">
    <property type="nucleotide sequence ID" value="XM_020215302.1"/>
</dbReference>
<feature type="binding site" evidence="11">
    <location>
        <begin position="398"/>
        <end position="401"/>
    </location>
    <ligand>
        <name>ATP</name>
        <dbReference type="ChEBI" id="CHEBI:30616"/>
    </ligand>
</feature>
<dbReference type="PANTHER" id="PTHR11130">
    <property type="entry name" value="GLUTATHIONE SYNTHETASE"/>
    <property type="match status" value="1"/>
</dbReference>
<protein>
    <recommendedName>
        <fullName evidence="10">Glutathione synthetase</fullName>
        <shortName evidence="10">GSH-S</shortName>
        <ecNumber evidence="10">6.3.2.3</ecNumber>
    </recommendedName>
</protein>
<keyword evidence="7 10" id="KW-0547">Nucleotide-binding</keyword>
<reference evidence="17" key="2">
    <citation type="journal article" date="2015" name="J. Biotechnol.">
        <title>The structure of the Cyberlindnera jadinii genome and its relation to Candida utilis analyzed by the occurrence of single nucleotide polymorphisms.</title>
        <authorList>
            <person name="Rupp O."/>
            <person name="Brinkrolf K."/>
            <person name="Buerth C."/>
            <person name="Kunigo M."/>
            <person name="Schneider J."/>
            <person name="Jaenicke S."/>
            <person name="Goesmann A."/>
            <person name="Puehler A."/>
            <person name="Jaeger K.-E."/>
            <person name="Ernst J.F."/>
        </authorList>
    </citation>
    <scope>NUCLEOTIDE SEQUENCE [LARGE SCALE GENOMIC DNA]</scope>
    <source>
        <strain evidence="17">ATCC 18201 / CBS 1600 / BCRC 20928 / JCM 3617 / NBRC 0987 / NRRL Y-1542</strain>
    </source>
</reference>
<evidence type="ECO:0000256" key="9">
    <source>
        <dbReference type="ARBA" id="ARBA00022842"/>
    </source>
</evidence>
<feature type="binding site" evidence="11">
    <location>
        <position position="459"/>
    </location>
    <ligand>
        <name>ATP</name>
        <dbReference type="ChEBI" id="CHEBI:30616"/>
    </ligand>
</feature>
<evidence type="ECO:0000256" key="4">
    <source>
        <dbReference type="ARBA" id="ARBA00022598"/>
    </source>
</evidence>
<dbReference type="GeneID" id="30989698"/>
<feature type="binding site" evidence="11">
    <location>
        <position position="309"/>
    </location>
    <ligand>
        <name>ATP</name>
        <dbReference type="ChEBI" id="CHEBI:30616"/>
    </ligand>
</feature>
<dbReference type="EC" id="6.3.2.3" evidence="10"/>
<dbReference type="OMA" id="NGLVMYP"/>
<dbReference type="InterPro" id="IPR005615">
    <property type="entry name" value="Glutathione_synthase"/>
</dbReference>
<reference evidence="16 18" key="3">
    <citation type="journal article" date="2016" name="Proc. Natl. Acad. Sci. U.S.A.">
        <title>Comparative genomics of biotechnologically important yeasts.</title>
        <authorList>
            <person name="Riley R."/>
            <person name="Haridas S."/>
            <person name="Wolfe K.H."/>
            <person name="Lopes M.R."/>
            <person name="Hittinger C.T."/>
            <person name="Goeker M."/>
            <person name="Salamov A.A."/>
            <person name="Wisecaver J.H."/>
            <person name="Long T.M."/>
            <person name="Calvey C.H."/>
            <person name="Aerts A.L."/>
            <person name="Barry K.W."/>
            <person name="Choi C."/>
            <person name="Clum A."/>
            <person name="Coughlan A.Y."/>
            <person name="Deshpande S."/>
            <person name="Douglass A.P."/>
            <person name="Hanson S.J."/>
            <person name="Klenk H.-P."/>
            <person name="LaButti K.M."/>
            <person name="Lapidus A."/>
            <person name="Lindquist E.A."/>
            <person name="Lipzen A.M."/>
            <person name="Meier-Kolthoff J.P."/>
            <person name="Ohm R.A."/>
            <person name="Otillar R.P."/>
            <person name="Pangilinan J.L."/>
            <person name="Peng Y."/>
            <person name="Rokas A."/>
            <person name="Rosa C.A."/>
            <person name="Scheuner C."/>
            <person name="Sibirny A.A."/>
            <person name="Slot J.C."/>
            <person name="Stielow J.B."/>
            <person name="Sun H."/>
            <person name="Kurtzman C.P."/>
            <person name="Blackwell M."/>
            <person name="Grigoriev I.V."/>
            <person name="Jeffries T.W."/>
        </authorList>
    </citation>
    <scope>NUCLEOTIDE SEQUENCE [LARGE SCALE GENOMIC DNA]</scope>
    <source>
        <strain evidence="18">ATCC 18201 / CBS 1600 / BCRC 20928 / JCM 3617 / NBRC 0987 / NRRL Y-1542</strain>
        <strain evidence="16">NRRL Y-1542</strain>
    </source>
</reference>
<feature type="binding site" evidence="12">
    <location>
        <position position="136"/>
    </location>
    <ligand>
        <name>Mg(2+)</name>
        <dbReference type="ChEBI" id="CHEBI:18420"/>
    </ligand>
</feature>
<evidence type="ECO:0000256" key="2">
    <source>
        <dbReference type="ARBA" id="ARBA00010385"/>
    </source>
</evidence>
<dbReference type="EMBL" id="KV453933">
    <property type="protein sequence ID" value="ODV72743.1"/>
    <property type="molecule type" value="Genomic_DNA"/>
</dbReference>
<dbReference type="GO" id="GO:0000287">
    <property type="term" value="F:magnesium ion binding"/>
    <property type="evidence" value="ECO:0007669"/>
    <property type="project" value="UniProtKB-UniRule"/>
</dbReference>
<dbReference type="Gene3D" id="3.30.470.20">
    <property type="entry name" value="ATP-grasp fold, B domain"/>
    <property type="match status" value="1"/>
</dbReference>
<keyword evidence="5 10" id="KW-0317">Glutathione biosynthesis</keyword>
<evidence type="ECO:0000313" key="16">
    <source>
        <dbReference type="EMBL" id="ODV72743.1"/>
    </source>
</evidence>
<dbReference type="PANTHER" id="PTHR11130:SF0">
    <property type="entry name" value="GLUTATHIONE SYNTHETASE"/>
    <property type="match status" value="1"/>
</dbReference>
<feature type="binding site" evidence="13">
    <location>
        <begin position="214"/>
        <end position="216"/>
    </location>
    <ligand>
        <name>substrate</name>
    </ligand>
</feature>
<name>A0A0H5C337_CYBJN</name>
<dbReference type="SMR" id="A0A0H5C337"/>
<keyword evidence="9 10" id="KW-0460">Magnesium</keyword>
<feature type="domain" description="Glutathione synthase substrate-binding" evidence="14">
    <location>
        <begin position="204"/>
        <end position="306"/>
    </location>
</feature>
<evidence type="ECO:0000256" key="7">
    <source>
        <dbReference type="ARBA" id="ARBA00022741"/>
    </source>
</evidence>
<dbReference type="InterPro" id="IPR037013">
    <property type="entry name" value="GSH-S_sub-bd_sf"/>
</dbReference>
<dbReference type="InterPro" id="IPR014049">
    <property type="entry name" value="Glutathione_synthase_N_euk"/>
</dbReference>
<evidence type="ECO:0000256" key="10">
    <source>
        <dbReference type="PIRNR" id="PIRNR001558"/>
    </source>
</evidence>
<feature type="binding site" evidence="11">
    <location>
        <position position="134"/>
    </location>
    <ligand>
        <name>ATP</name>
        <dbReference type="ChEBI" id="CHEBI:30616"/>
    </ligand>
</feature>
<comment type="similarity">
    <text evidence="2 10">Belongs to the eukaryotic GSH synthase family.</text>
</comment>
<dbReference type="InterPro" id="IPR016185">
    <property type="entry name" value="PreATP-grasp_dom_sf"/>
</dbReference>
<evidence type="ECO:0000259" key="14">
    <source>
        <dbReference type="Pfam" id="PF03199"/>
    </source>
</evidence>
<feature type="binding site" evidence="11">
    <location>
        <position position="453"/>
    </location>
    <ligand>
        <name>ATP</name>
        <dbReference type="ChEBI" id="CHEBI:30616"/>
    </ligand>
</feature>
<evidence type="ECO:0000256" key="12">
    <source>
        <dbReference type="PIRSR" id="PIRSR001558-2"/>
    </source>
</evidence>
<organism evidence="15 17">
    <name type="scientific">Cyberlindnera jadinii (strain ATCC 18201 / CBS 1600 / BCRC 20928 / JCM 3617 / NBRC 0987 / NRRL Y-1542)</name>
    <name type="common">Torula yeast</name>
    <name type="synonym">Candida utilis</name>
    <dbReference type="NCBI Taxonomy" id="983966"/>
    <lineage>
        <taxon>Eukaryota</taxon>
        <taxon>Fungi</taxon>
        <taxon>Dikarya</taxon>
        <taxon>Ascomycota</taxon>
        <taxon>Saccharomycotina</taxon>
        <taxon>Saccharomycetes</taxon>
        <taxon>Phaffomycetales</taxon>
        <taxon>Phaffomycetaceae</taxon>
        <taxon>Cyberlindnera</taxon>
    </lineage>
</organism>
<dbReference type="Gene3D" id="3.30.1490.80">
    <property type="match status" value="1"/>
</dbReference>
<gene>
    <name evidence="15" type="primary">GSH2</name>
    <name evidence="15" type="ORF">BN1211_2522</name>
    <name evidence="16" type="ORF">CYBJADRAFT_168283</name>
</gene>
<proteinExistence type="inferred from homology"/>
<evidence type="ECO:0000256" key="6">
    <source>
        <dbReference type="ARBA" id="ARBA00022723"/>
    </source>
</evidence>
<dbReference type="FunFam" id="3.30.1490.50:FF:000002">
    <property type="entry name" value="Glutathione synthetase"/>
    <property type="match status" value="1"/>
</dbReference>
<comment type="pathway">
    <text evidence="1 10">Sulfur metabolism; glutathione biosynthesis; glutathione from L-cysteine and L-glutamate: step 2/2.</text>
</comment>
<feature type="binding site" evidence="13">
    <location>
        <begin position="270"/>
        <end position="273"/>
    </location>
    <ligand>
        <name>substrate</name>
    </ligand>
</feature>
<comment type="catalytic activity">
    <reaction evidence="10">
        <text>gamma-L-glutamyl-L-cysteine + glycine + ATP = glutathione + ADP + phosphate + H(+)</text>
        <dbReference type="Rhea" id="RHEA:13557"/>
        <dbReference type="ChEBI" id="CHEBI:15378"/>
        <dbReference type="ChEBI" id="CHEBI:30616"/>
        <dbReference type="ChEBI" id="CHEBI:43474"/>
        <dbReference type="ChEBI" id="CHEBI:57305"/>
        <dbReference type="ChEBI" id="CHEBI:57925"/>
        <dbReference type="ChEBI" id="CHEBI:58173"/>
        <dbReference type="ChEBI" id="CHEBI:456216"/>
        <dbReference type="EC" id="6.3.2.3"/>
    </reaction>
</comment>
<dbReference type="Gene3D" id="1.10.1080.10">
    <property type="entry name" value="Glutathione Synthetase, Chain A, domain 3"/>
    <property type="match status" value="1"/>
</dbReference>
<dbReference type="UniPathway" id="UPA00142">
    <property type="reaction ID" value="UER00210"/>
</dbReference>
<evidence type="ECO:0000256" key="5">
    <source>
        <dbReference type="ARBA" id="ARBA00022684"/>
    </source>
</evidence>
<accession>A0A0H5C337</accession>
<dbReference type="Proteomes" id="UP000038830">
    <property type="component" value="Unassembled WGS sequence"/>
</dbReference>
<reference evidence="15" key="1">
    <citation type="submission" date="2014-12" db="EMBL/GenBank/DDBJ databases">
        <authorList>
            <person name="Jaenicke S."/>
        </authorList>
    </citation>
    <scope>NUCLEOTIDE SEQUENCE [LARGE SCALE GENOMIC DNA]</scope>
    <source>
        <strain evidence="15">CBS1600</strain>
    </source>
</reference>
<dbReference type="InterPro" id="IPR004887">
    <property type="entry name" value="GSH_synth_subst-bd"/>
</dbReference>
<dbReference type="GO" id="GO:0043295">
    <property type="term" value="F:glutathione binding"/>
    <property type="evidence" value="ECO:0007669"/>
    <property type="project" value="UniProtKB-UniRule"/>
</dbReference>
<dbReference type="OrthoDB" id="2020073at2759"/>
<evidence type="ECO:0000313" key="15">
    <source>
        <dbReference type="EMBL" id="CEP22231.1"/>
    </source>
</evidence>
<sequence length="475" mass="53185">MSIPQLSQVQEDDLVHALHHYALSNGLVMYPVGFKPHSPVAAPVTLYPTPFPQQAFEKAQMVQEKFNELYAKVSSDVEWLSAVLDSFAQFDAGFTGKLWESYKKAKEIGIKQNVSLGVFRSDYMLDHDQIKQVEFNTVSVSFGGLSSKVGDLHKYLNDSGYYTSSASRFYPDETIPVSESSVKLADGLADGVKHYNKSQGTKDTVVLVIVQEGERNVFDQRHLEYSLLKNHGIVSRRITLHELTDKTRVGHDRRLFLNSTDEEVSVVYFRSGYAPTDFKTDQDWTNRVTLETTLAIKAPSLLTQLSGAKKIQQILTDEKVLSRFIKSDVSELVSTFVKIYPLDGSDLGKEAKRLAFESPEEYVLKPQREGGGNNIYKEDIPGFLRSIPEDEWQGYILMQLIHPPLNKNKLVREGEVFTDEIVSELGRFGTILFDQSTGEVIKNSDAGWLLRSKFSNSNEGGVAAGFGCVDGVVLQ</sequence>
<keyword evidence="4 10" id="KW-0436">Ligase</keyword>
<dbReference type="GO" id="GO:0004363">
    <property type="term" value="F:glutathione synthase activity"/>
    <property type="evidence" value="ECO:0007669"/>
    <property type="project" value="UniProtKB-UniRule"/>
</dbReference>
<dbReference type="InterPro" id="IPR014709">
    <property type="entry name" value="Glutathione_synthase_C_euk"/>
</dbReference>
<dbReference type="SUPFAM" id="SSF52440">
    <property type="entry name" value="PreATP-grasp domain"/>
    <property type="match status" value="1"/>
</dbReference>
<accession>A0A1E4RZS3</accession>
<feature type="binding site" evidence="11">
    <location>
        <position position="120"/>
    </location>
    <ligand>
        <name>substrate</name>
    </ligand>
</feature>
<dbReference type="Pfam" id="PF03199">
    <property type="entry name" value="GSH_synthase"/>
    <property type="match status" value="1"/>
</dbReference>
<evidence type="ECO:0000256" key="8">
    <source>
        <dbReference type="ARBA" id="ARBA00022840"/>
    </source>
</evidence>
<dbReference type="SUPFAM" id="SSF56059">
    <property type="entry name" value="Glutathione synthetase ATP-binding domain-like"/>
    <property type="match status" value="1"/>
</dbReference>
<feature type="binding site" evidence="13">
    <location>
        <begin position="462"/>
        <end position="463"/>
    </location>
    <ligand>
        <name>substrate</name>
    </ligand>
</feature>
<keyword evidence="8 10" id="KW-0067">ATP-binding</keyword>
<feature type="binding site" evidence="11">
    <location>
        <position position="376"/>
    </location>
    <ligand>
        <name>ATP</name>
        <dbReference type="ChEBI" id="CHEBI:30616"/>
    </ligand>
</feature>
<keyword evidence="18" id="KW-1185">Reference proteome</keyword>
<dbReference type="FunFam" id="3.40.50.1760:FF:000001">
    <property type="entry name" value="Glutathione synthetase"/>
    <property type="match status" value="1"/>
</dbReference>
<dbReference type="EMBL" id="CDQK01000003">
    <property type="protein sequence ID" value="CEP22231.1"/>
    <property type="molecule type" value="Genomic_DNA"/>
</dbReference>
<feature type="binding site" evidence="13">
    <location>
        <begin position="138"/>
        <end position="141"/>
    </location>
    <ligand>
        <name>substrate</name>
    </ligand>
</feature>
<evidence type="ECO:0000256" key="11">
    <source>
        <dbReference type="PIRSR" id="PIRSR001558-1"/>
    </source>
</evidence>
<dbReference type="PIRSF" id="PIRSF001558">
    <property type="entry name" value="GSHase"/>
    <property type="match status" value="1"/>
</dbReference>
<evidence type="ECO:0000313" key="18">
    <source>
        <dbReference type="Proteomes" id="UP000094389"/>
    </source>
</evidence>
<feature type="binding site" evidence="12">
    <location>
        <position position="134"/>
    </location>
    <ligand>
        <name>Mg(2+)</name>
        <dbReference type="ChEBI" id="CHEBI:18420"/>
    </ligand>
</feature>
<dbReference type="Proteomes" id="UP000094389">
    <property type="component" value="Unassembled WGS sequence"/>
</dbReference>
<evidence type="ECO:0000256" key="13">
    <source>
        <dbReference type="PIRSR" id="PIRSR001558-3"/>
    </source>
</evidence>
<dbReference type="AlphaFoldDB" id="A0A0H5C337"/>